<protein>
    <submittedName>
        <fullName evidence="1">Tail fiber protein</fullName>
    </submittedName>
</protein>
<dbReference type="Pfam" id="PF25675">
    <property type="entry name" value="Phage_nozzle"/>
    <property type="match status" value="1"/>
</dbReference>
<dbReference type="RefSeq" id="YP_009784184.1">
    <property type="nucleotide sequence ID" value="NC_047741.1"/>
</dbReference>
<dbReference type="InterPro" id="IPR058003">
    <property type="entry name" value="Phage_gp12"/>
</dbReference>
<organism evidence="1 2">
    <name type="scientific">Vibrio phage JSF7</name>
    <dbReference type="NCBI Taxonomy" id="1292086"/>
    <lineage>
        <taxon>Viruses</taxon>
        <taxon>Duplodnaviria</taxon>
        <taxon>Heunggongvirae</taxon>
        <taxon>Uroviricota</taxon>
        <taxon>Caudoviricetes</taxon>
        <taxon>Autographivirales</taxon>
        <taxon>Tawavirus</taxon>
        <taxon>Tawavirus JSF7</taxon>
    </lineage>
</organism>
<keyword evidence="2" id="KW-1185">Reference proteome</keyword>
<dbReference type="GeneID" id="54974179"/>
<sequence>MGFDTTLPTPIFGVSTIPPVARPDGYCTKQVNWRNDPQEKLTVRPSFKSGLQGYSDRPAWPGPVYSSKDFVTYRDGQRLEVAVGADHIDNKLYVMQRKGFAPFQEIKTVTTDPKWFNGMEADLGINDVDDLLFIWNKNKVMKSVVVNNQNPLKYTQAALFNVISALNYGESVSVQVKRNDVALMTATWTVPGLTGTNTADADAKRATTRVATELTNLINAYSGTYRLIAQNFGSNVYVRPNSSVGTAWGNNDTLTLMVASGRGDDSIVVKNYQTGNISGLPKYCVPDVIRKIQPDPTSQSGVYYLRSAPLDGTTASIMTEVIWVEAYNPAEETSFEAGSNFYTLNIDTNTLEAFNLERRAIGDNISNPPRDFIGKKVEHIDMFQDRLLILAGNKMNLSKTRDFKQFWRNSATNLLLTDPTDVGTSGNNSTLKHAVYHNKDLLVFAGDKQFKISGQQPITPQTAALPITTANECNLDVSPVLMGSYVYYAVNHGSSGGVRRFEIQVDTNMDTSVPISDHIIGMIPGRITLLVANPNQTMLIVRSNACKPNEFFVFEEQRWGDSRIMSWCTWRLRDGVTINNIDIANETITVRYNTWKYMHCSLKGGRTWPETEVRMDELSVLLRGTDGMVEVPKLYNIEHPDFRLVLGTKYSGNTPLRNTLTQLDWTLAGERNGNWLLDVGGTENANVYAGYKYEAVYEPTRPYERDREGNVRTTDRLRVAHYFLELSNTYEIRRRIISEHWDIPDDEFTSRNAATQQYIDEVKPFTGQWRTSVDMNADDCTVEFINDSPYAATIASISYRAQQYSTKRRR</sequence>
<dbReference type="KEGG" id="vg:54974179"/>
<proteinExistence type="predicted"/>
<evidence type="ECO:0000313" key="1">
    <source>
        <dbReference type="EMBL" id="APD18158.1"/>
    </source>
</evidence>
<dbReference type="Proteomes" id="UP000225149">
    <property type="component" value="Segment"/>
</dbReference>
<dbReference type="EMBL" id="KY065149">
    <property type="protein sequence ID" value="APD18158.1"/>
    <property type="molecule type" value="Genomic_DNA"/>
</dbReference>
<accession>A0A240EWW5</accession>
<name>A0A240EWW5_9CAUD</name>
<evidence type="ECO:0000313" key="2">
    <source>
        <dbReference type="Proteomes" id="UP000225149"/>
    </source>
</evidence>
<reference evidence="1 2" key="1">
    <citation type="journal article" date="2017" name="PLoS ONE">
        <title>Environmental bacteriophages active on biofilms and planktonic forms of toxigenic Vibrio cholerae: Potential relevance in cholera epidemiology.</title>
        <authorList>
            <person name="Naser I.B."/>
            <person name="Hoque M.M."/>
            <person name="Abdullah A."/>
            <person name="Bari S.M.N."/>
            <person name="Ghosh A.N."/>
            <person name="Faruque S.M."/>
        </authorList>
    </citation>
    <scope>NUCLEOTIDE SEQUENCE [LARGE SCALE GENOMIC DNA]</scope>
</reference>